<feature type="region of interest" description="Disordered" evidence="1">
    <location>
        <begin position="218"/>
        <end position="276"/>
    </location>
</feature>
<dbReference type="OrthoDB" id="10427996at2759"/>
<accession>A0A2P5DCC9</accession>
<keyword evidence="3" id="KW-1185">Reference proteome</keyword>
<protein>
    <submittedName>
        <fullName evidence="2">Uncharacterized protein</fullName>
    </submittedName>
</protein>
<evidence type="ECO:0000313" key="2">
    <source>
        <dbReference type="EMBL" id="PON70949.1"/>
    </source>
</evidence>
<evidence type="ECO:0000313" key="3">
    <source>
        <dbReference type="Proteomes" id="UP000237105"/>
    </source>
</evidence>
<evidence type="ECO:0000256" key="1">
    <source>
        <dbReference type="SAM" id="MobiDB-lite"/>
    </source>
</evidence>
<proteinExistence type="predicted"/>
<name>A0A2P5DCC9_PARAD</name>
<reference evidence="3" key="1">
    <citation type="submission" date="2016-06" db="EMBL/GenBank/DDBJ databases">
        <title>Parallel loss of symbiosis genes in relatives of nitrogen-fixing non-legume Parasponia.</title>
        <authorList>
            <person name="Van Velzen R."/>
            <person name="Holmer R."/>
            <person name="Bu F."/>
            <person name="Rutten L."/>
            <person name="Van Zeijl A."/>
            <person name="Liu W."/>
            <person name="Santuari L."/>
            <person name="Cao Q."/>
            <person name="Sharma T."/>
            <person name="Shen D."/>
            <person name="Roswanjaya Y."/>
            <person name="Wardhani T."/>
            <person name="Kalhor M.S."/>
            <person name="Jansen J."/>
            <person name="Van den Hoogen J."/>
            <person name="Gungor B."/>
            <person name="Hartog M."/>
            <person name="Hontelez J."/>
            <person name="Verver J."/>
            <person name="Yang W.-C."/>
            <person name="Schijlen E."/>
            <person name="Repin R."/>
            <person name="Schilthuizen M."/>
            <person name="Schranz E."/>
            <person name="Heidstra R."/>
            <person name="Miyata K."/>
            <person name="Fedorova E."/>
            <person name="Kohlen W."/>
            <person name="Bisseling T."/>
            <person name="Smit S."/>
            <person name="Geurts R."/>
        </authorList>
    </citation>
    <scope>NUCLEOTIDE SEQUENCE [LARGE SCALE GENOMIC DNA]</scope>
    <source>
        <strain evidence="3">cv. WU1-14</strain>
    </source>
</reference>
<dbReference type="AlphaFoldDB" id="A0A2P5DCC9"/>
<dbReference type="EMBL" id="JXTB01000047">
    <property type="protein sequence ID" value="PON70949.1"/>
    <property type="molecule type" value="Genomic_DNA"/>
</dbReference>
<comment type="caution">
    <text evidence="2">The sequence shown here is derived from an EMBL/GenBank/DDBJ whole genome shotgun (WGS) entry which is preliminary data.</text>
</comment>
<feature type="compositionally biased region" description="Basic and acidic residues" evidence="1">
    <location>
        <begin position="232"/>
        <end position="244"/>
    </location>
</feature>
<sequence length="276" mass="30963">MAGGEDRAMRYRYGAWFRASTPMVRDKKELVVERSNSSTASAKGYWWEGKKNLESLREVSVGERSSKGNHGFLGDEFREVEEEMEVYGVNSIAKLQAIKDSEYDVRFGEIRRVEQSNCFSEGSRVNVLINPSLHNDGDNSIEEVIAVNAAMESVQVIGTAIKSVGKQVVEVDRRNSNATLMRRKESSGMVVAKRVERTSVVENEKHLMVTREERKSCLRVNSKGGGISSSKNEPKSGTKRKILDDMEIEDGEGKRMKSDMETLSPELLVKSAMQTR</sequence>
<gene>
    <name evidence="2" type="ORF">PanWU01x14_076590</name>
</gene>
<feature type="compositionally biased region" description="Basic and acidic residues" evidence="1">
    <location>
        <begin position="251"/>
        <end position="260"/>
    </location>
</feature>
<dbReference type="Proteomes" id="UP000237105">
    <property type="component" value="Unassembled WGS sequence"/>
</dbReference>
<organism evidence="2 3">
    <name type="scientific">Parasponia andersonii</name>
    <name type="common">Sponia andersonii</name>
    <dbReference type="NCBI Taxonomy" id="3476"/>
    <lineage>
        <taxon>Eukaryota</taxon>
        <taxon>Viridiplantae</taxon>
        <taxon>Streptophyta</taxon>
        <taxon>Embryophyta</taxon>
        <taxon>Tracheophyta</taxon>
        <taxon>Spermatophyta</taxon>
        <taxon>Magnoliopsida</taxon>
        <taxon>eudicotyledons</taxon>
        <taxon>Gunneridae</taxon>
        <taxon>Pentapetalae</taxon>
        <taxon>rosids</taxon>
        <taxon>fabids</taxon>
        <taxon>Rosales</taxon>
        <taxon>Cannabaceae</taxon>
        <taxon>Parasponia</taxon>
    </lineage>
</organism>